<dbReference type="Proteomes" id="UP000198280">
    <property type="component" value="Unassembled WGS sequence"/>
</dbReference>
<feature type="compositionally biased region" description="Basic and acidic residues" evidence="7">
    <location>
        <begin position="291"/>
        <end position="301"/>
    </location>
</feature>
<evidence type="ECO:0000256" key="5">
    <source>
        <dbReference type="ARBA" id="ARBA00023163"/>
    </source>
</evidence>
<accession>A0A239MUU0</accession>
<evidence type="ECO:0000313" key="9">
    <source>
        <dbReference type="EMBL" id="SNT46415.1"/>
    </source>
</evidence>
<dbReference type="SMART" id="SM01043">
    <property type="entry name" value="BTAD"/>
    <property type="match status" value="1"/>
</dbReference>
<protein>
    <submittedName>
        <fullName evidence="9">DNA-binding transcriptional activator of the SARP family</fullName>
    </submittedName>
</protein>
<evidence type="ECO:0000259" key="8">
    <source>
        <dbReference type="PROSITE" id="PS51755"/>
    </source>
</evidence>
<keyword evidence="2" id="KW-0902">Two-component regulatory system</keyword>
<evidence type="ECO:0000256" key="1">
    <source>
        <dbReference type="ARBA" id="ARBA00005820"/>
    </source>
</evidence>
<evidence type="ECO:0000256" key="6">
    <source>
        <dbReference type="PROSITE-ProRule" id="PRU01091"/>
    </source>
</evidence>
<dbReference type="PANTHER" id="PTHR35807:SF1">
    <property type="entry name" value="TRANSCRIPTIONAL REGULATOR REDD"/>
    <property type="match status" value="1"/>
</dbReference>
<dbReference type="GO" id="GO:0003677">
    <property type="term" value="F:DNA binding"/>
    <property type="evidence" value="ECO:0007669"/>
    <property type="project" value="UniProtKB-UniRule"/>
</dbReference>
<feature type="DNA-binding region" description="OmpR/PhoB-type" evidence="6">
    <location>
        <begin position="20"/>
        <end position="123"/>
    </location>
</feature>
<evidence type="ECO:0000256" key="2">
    <source>
        <dbReference type="ARBA" id="ARBA00023012"/>
    </source>
</evidence>
<reference evidence="9 10" key="1">
    <citation type="submission" date="2017-06" db="EMBL/GenBank/DDBJ databases">
        <authorList>
            <person name="Kim H.J."/>
            <person name="Triplett B.A."/>
        </authorList>
    </citation>
    <scope>NUCLEOTIDE SEQUENCE [LARGE SCALE GENOMIC DNA]</scope>
    <source>
        <strain evidence="9 10">CGMCC 4.1858</strain>
    </source>
</reference>
<dbReference type="Gene3D" id="1.25.40.10">
    <property type="entry name" value="Tetratricopeptide repeat domain"/>
    <property type="match status" value="1"/>
</dbReference>
<gene>
    <name evidence="9" type="ORF">SAMN05216252_12816</name>
</gene>
<dbReference type="EMBL" id="FZOF01000028">
    <property type="protein sequence ID" value="SNT46415.1"/>
    <property type="molecule type" value="Genomic_DNA"/>
</dbReference>
<dbReference type="GO" id="GO:0000160">
    <property type="term" value="P:phosphorelay signal transduction system"/>
    <property type="evidence" value="ECO:0007669"/>
    <property type="project" value="UniProtKB-KW"/>
</dbReference>
<dbReference type="InterPro" id="IPR016032">
    <property type="entry name" value="Sig_transdc_resp-reg_C-effctor"/>
</dbReference>
<dbReference type="PROSITE" id="PS51755">
    <property type="entry name" value="OMPR_PHOB"/>
    <property type="match status" value="1"/>
</dbReference>
<feature type="region of interest" description="Disordered" evidence="7">
    <location>
        <begin position="274"/>
        <end position="315"/>
    </location>
</feature>
<dbReference type="InterPro" id="IPR051677">
    <property type="entry name" value="AfsR-DnrI-RedD_regulator"/>
</dbReference>
<dbReference type="InterPro" id="IPR011990">
    <property type="entry name" value="TPR-like_helical_dom_sf"/>
</dbReference>
<comment type="similarity">
    <text evidence="1">Belongs to the AfsR/DnrI/RedD regulatory family.</text>
</comment>
<keyword evidence="10" id="KW-1185">Reference proteome</keyword>
<dbReference type="InterPro" id="IPR001867">
    <property type="entry name" value="OmpR/PhoB-type_DNA-bd"/>
</dbReference>
<keyword evidence="3" id="KW-0805">Transcription regulation</keyword>
<dbReference type="SUPFAM" id="SSF46894">
    <property type="entry name" value="C-terminal effector domain of the bipartite response regulators"/>
    <property type="match status" value="1"/>
</dbReference>
<feature type="region of interest" description="Disordered" evidence="7">
    <location>
        <begin position="1"/>
        <end position="22"/>
    </location>
</feature>
<keyword evidence="4 6" id="KW-0238">DNA-binding</keyword>
<dbReference type="Pfam" id="PF03704">
    <property type="entry name" value="BTAD"/>
    <property type="match status" value="1"/>
</dbReference>
<dbReference type="SMART" id="SM00862">
    <property type="entry name" value="Trans_reg_C"/>
    <property type="match status" value="1"/>
</dbReference>
<feature type="domain" description="OmpR/PhoB-type" evidence="8">
    <location>
        <begin position="20"/>
        <end position="123"/>
    </location>
</feature>
<evidence type="ECO:0000256" key="3">
    <source>
        <dbReference type="ARBA" id="ARBA00023015"/>
    </source>
</evidence>
<sequence length="367" mass="40088">MHKRQSVDRVQEASGDLGPNTLLDSDEFSPKFLMLGPVRIADDGNVIALQPSKPANLLAALLLHPNSTVSAEFLQRVVWGEERPVSARSALHTCVQRLRQLFAKYGIAGTLIEAVPGGYRIGADAGSLDLIAFRDLLRAADQASSPERELRILRTALALWQGPLLANIHSDILRREVVPRLTEERLRAMERVFDLELALGRCRQVLSELWPVARSHPAHEPFWAQLVEALHRTGRRAEALCEYRVVKEYLRTELGVDPGPALQRLELAVLRGEDLSAGPPGRHGPHSGANGRDHSGGRSDLSRTAPPTGKPLLSRGAAQVLETLVGAGLLEEGPDGHYRMHDSLRILARGAMELRTEASGPDMPSGT</sequence>
<dbReference type="SUPFAM" id="SSF48452">
    <property type="entry name" value="TPR-like"/>
    <property type="match status" value="1"/>
</dbReference>
<evidence type="ECO:0000256" key="7">
    <source>
        <dbReference type="SAM" id="MobiDB-lite"/>
    </source>
</evidence>
<dbReference type="InterPro" id="IPR005158">
    <property type="entry name" value="BTAD"/>
</dbReference>
<dbReference type="InterPro" id="IPR036388">
    <property type="entry name" value="WH-like_DNA-bd_sf"/>
</dbReference>
<dbReference type="AlphaFoldDB" id="A0A239MUU0"/>
<dbReference type="RefSeq" id="WP_179280109.1">
    <property type="nucleotide sequence ID" value="NZ_JBHJTH010000004.1"/>
</dbReference>
<organism evidence="9 10">
    <name type="scientific">Actinacidiphila glaucinigra</name>
    <dbReference type="NCBI Taxonomy" id="235986"/>
    <lineage>
        <taxon>Bacteria</taxon>
        <taxon>Bacillati</taxon>
        <taxon>Actinomycetota</taxon>
        <taxon>Actinomycetes</taxon>
        <taxon>Kitasatosporales</taxon>
        <taxon>Streptomycetaceae</taxon>
        <taxon>Actinacidiphila</taxon>
    </lineage>
</organism>
<dbReference type="CDD" id="cd15831">
    <property type="entry name" value="BTAD"/>
    <property type="match status" value="1"/>
</dbReference>
<dbReference type="PANTHER" id="PTHR35807">
    <property type="entry name" value="TRANSCRIPTIONAL REGULATOR REDD-RELATED"/>
    <property type="match status" value="1"/>
</dbReference>
<proteinExistence type="inferred from homology"/>
<evidence type="ECO:0000256" key="4">
    <source>
        <dbReference type="ARBA" id="ARBA00023125"/>
    </source>
</evidence>
<feature type="compositionally biased region" description="Basic and acidic residues" evidence="7">
    <location>
        <begin position="1"/>
        <end position="11"/>
    </location>
</feature>
<dbReference type="GO" id="GO:0006355">
    <property type="term" value="P:regulation of DNA-templated transcription"/>
    <property type="evidence" value="ECO:0007669"/>
    <property type="project" value="InterPro"/>
</dbReference>
<keyword evidence="5" id="KW-0804">Transcription</keyword>
<dbReference type="Gene3D" id="1.10.10.10">
    <property type="entry name" value="Winged helix-like DNA-binding domain superfamily/Winged helix DNA-binding domain"/>
    <property type="match status" value="1"/>
</dbReference>
<dbReference type="Pfam" id="PF00486">
    <property type="entry name" value="Trans_reg_C"/>
    <property type="match status" value="1"/>
</dbReference>
<name>A0A239MUU0_9ACTN</name>
<evidence type="ECO:0000313" key="10">
    <source>
        <dbReference type="Proteomes" id="UP000198280"/>
    </source>
</evidence>